<name>A0ABT7C4S1_9MICO</name>
<keyword evidence="1" id="KW-0812">Transmembrane</keyword>
<reference evidence="3" key="2">
    <citation type="journal article" date="2022" name="Sci. Rep.">
        <title>In silico prediction of the enzymes involved in the degradation of the herbicide molinate by Gulosibacter molinativorax ON4T.</title>
        <authorList>
            <person name="Lopes A.R."/>
            <person name="Bunin E."/>
            <person name="Viana A.T."/>
            <person name="Froufe H."/>
            <person name="Munoz-Merida A."/>
            <person name="Pinho D."/>
            <person name="Figueiredo J."/>
            <person name="Barroso C."/>
            <person name="Vaz-Moreira I."/>
            <person name="Bellanger X."/>
            <person name="Egas C."/>
            <person name="Nunes O.C."/>
        </authorList>
    </citation>
    <scope>NUCLEOTIDE SEQUENCE</scope>
    <source>
        <strain evidence="3">ON4</strain>
    </source>
</reference>
<dbReference type="EMBL" id="PXVD01000002">
    <property type="protein sequence ID" value="MDJ1370123.1"/>
    <property type="molecule type" value="Genomic_DNA"/>
</dbReference>
<keyword evidence="4" id="KW-1185">Reference proteome</keyword>
<feature type="transmembrane region" description="Helical" evidence="1">
    <location>
        <begin position="52"/>
        <end position="68"/>
    </location>
</feature>
<feature type="transmembrane region" description="Helical" evidence="1">
    <location>
        <begin position="28"/>
        <end position="45"/>
    </location>
</feature>
<feature type="transmembrane region" description="Helical" evidence="1">
    <location>
        <begin position="103"/>
        <end position="123"/>
    </location>
</feature>
<feature type="transmembrane region" description="Helical" evidence="1">
    <location>
        <begin position="188"/>
        <end position="209"/>
    </location>
</feature>
<reference evidence="3" key="1">
    <citation type="submission" date="2018-03" db="EMBL/GenBank/DDBJ databases">
        <authorList>
            <person name="Nunes O.C."/>
            <person name="Lopes A.R."/>
            <person name="Froufe H."/>
            <person name="Munoz-Merida A."/>
            <person name="Barroso C."/>
            <person name="Egas C."/>
        </authorList>
    </citation>
    <scope>NUCLEOTIDE SEQUENCE</scope>
    <source>
        <strain evidence="3">ON4</strain>
    </source>
</reference>
<evidence type="ECO:0000313" key="3">
    <source>
        <dbReference type="EMBL" id="MDJ1370123.1"/>
    </source>
</evidence>
<dbReference type="Proteomes" id="UP001170379">
    <property type="component" value="Unassembled WGS sequence"/>
</dbReference>
<comment type="caution">
    <text evidence="3">The sequence shown here is derived from an EMBL/GenBank/DDBJ whole genome shotgun (WGS) entry which is preliminary data.</text>
</comment>
<organism evidence="3 4">
    <name type="scientific">Gulosibacter molinativorax</name>
    <dbReference type="NCBI Taxonomy" id="256821"/>
    <lineage>
        <taxon>Bacteria</taxon>
        <taxon>Bacillati</taxon>
        <taxon>Actinomycetota</taxon>
        <taxon>Actinomycetes</taxon>
        <taxon>Micrococcales</taxon>
        <taxon>Microbacteriaceae</taxon>
        <taxon>Gulosibacter</taxon>
    </lineage>
</organism>
<protein>
    <recommendedName>
        <fullName evidence="2">Acyltransferase 3 domain-containing protein</fullName>
    </recommendedName>
</protein>
<dbReference type="Pfam" id="PF01757">
    <property type="entry name" value="Acyl_transf_3"/>
    <property type="match status" value="1"/>
</dbReference>
<evidence type="ECO:0000256" key="1">
    <source>
        <dbReference type="SAM" id="Phobius"/>
    </source>
</evidence>
<evidence type="ECO:0000313" key="4">
    <source>
        <dbReference type="Proteomes" id="UP001170379"/>
    </source>
</evidence>
<feature type="transmembrane region" description="Helical" evidence="1">
    <location>
        <begin position="74"/>
        <end position="91"/>
    </location>
</feature>
<proteinExistence type="predicted"/>
<keyword evidence="1" id="KW-0472">Membrane</keyword>
<feature type="transmembrane region" description="Helical" evidence="1">
    <location>
        <begin position="129"/>
        <end position="149"/>
    </location>
</feature>
<feature type="domain" description="Acyltransferase 3" evidence="2">
    <location>
        <begin position="17"/>
        <end position="206"/>
    </location>
</feature>
<accession>A0ABT7C4S1</accession>
<sequence>MWGVIIALVTLSPESLLTIEFWRGGPSHLWFLTVLMACYLIGPAVRWVPPWIIPIAMMAVLVIVDPSTNFYRRILFFGAFFFIGATVYRYLPWIQSRGPWLPAASGLAAIVLGVGSMLGHVAVNHDAPWTLLVSLPGLIVALWIMPRLPRMPWLEFAGRRSIVLYCVHAPVMIVLTLFAGGLAETSAALFYALVLIAGFGVPIVVAIFYDRFKLLFELPSIRSASRRKRDWKSTSDTTLSPPTSDARS</sequence>
<keyword evidence="1" id="KW-1133">Transmembrane helix</keyword>
<dbReference type="InterPro" id="IPR002656">
    <property type="entry name" value="Acyl_transf_3_dom"/>
</dbReference>
<gene>
    <name evidence="3" type="ORF">C7K25_01840</name>
</gene>
<feature type="transmembrane region" description="Helical" evidence="1">
    <location>
        <begin position="161"/>
        <end position="182"/>
    </location>
</feature>
<evidence type="ECO:0000259" key="2">
    <source>
        <dbReference type="Pfam" id="PF01757"/>
    </source>
</evidence>